<dbReference type="Proteomes" id="UP000320722">
    <property type="component" value="Chromosome"/>
</dbReference>
<keyword evidence="1" id="KW-1133">Transmembrane helix</keyword>
<sequence precursor="true">MLTRRRTPRGFTLIELLVVIAIIAILIALLLPAVQQAREAARRTQCKNNLKQIGLAVHNYADVYNTLPNANCGISITSGGSLFVSILPFIDQSNAYNLFDFNQSNSSTHNVNVTSQQLPFYLCPSSPMRRAVPSCSSDSGRAPGHYAVCGGTEDYNIYWSHSGDPLPEQNGAIVYSDSTVGKVRFRDITDGTSSTLMVGETAYNLPDYLFSSGSCVGEPRYSFTYWSNPYPGSAVCFTASDFNPHDVANDSIFDSEWRKSFRSDHVGGVQFVFVDGSVHFISENIDADLLDALATRNGGEVIGEF</sequence>
<dbReference type="PROSITE" id="PS00409">
    <property type="entry name" value="PROKAR_NTER_METHYL"/>
    <property type="match status" value="1"/>
</dbReference>
<dbReference type="NCBIfam" id="TIGR04294">
    <property type="entry name" value="pre_pil_HX9DG"/>
    <property type="match status" value="1"/>
</dbReference>
<dbReference type="InterPro" id="IPR012902">
    <property type="entry name" value="N_methyl_site"/>
</dbReference>
<organism evidence="3 4">
    <name type="scientific">Gimesia chilikensis</name>
    <dbReference type="NCBI Taxonomy" id="2605989"/>
    <lineage>
        <taxon>Bacteria</taxon>
        <taxon>Pseudomonadati</taxon>
        <taxon>Planctomycetota</taxon>
        <taxon>Planctomycetia</taxon>
        <taxon>Planctomycetales</taxon>
        <taxon>Planctomycetaceae</taxon>
        <taxon>Gimesia</taxon>
    </lineage>
</organism>
<dbReference type="InterPro" id="IPR027558">
    <property type="entry name" value="Pre_pil_HX9DG_C"/>
</dbReference>
<reference evidence="3 4" key="1">
    <citation type="submission" date="2019-02" db="EMBL/GenBank/DDBJ databases">
        <title>Deep-cultivation of Planctomycetes and their phenomic and genomic characterization uncovers novel biology.</title>
        <authorList>
            <person name="Wiegand S."/>
            <person name="Jogler M."/>
            <person name="Boedeker C."/>
            <person name="Pinto D."/>
            <person name="Vollmers J."/>
            <person name="Rivas-Marin E."/>
            <person name="Kohn T."/>
            <person name="Peeters S.H."/>
            <person name="Heuer A."/>
            <person name="Rast P."/>
            <person name="Oberbeckmann S."/>
            <person name="Bunk B."/>
            <person name="Jeske O."/>
            <person name="Meyerdierks A."/>
            <person name="Storesund J.E."/>
            <person name="Kallscheuer N."/>
            <person name="Luecker S."/>
            <person name="Lage O.M."/>
            <person name="Pohl T."/>
            <person name="Merkel B.J."/>
            <person name="Hornburger P."/>
            <person name="Mueller R.-W."/>
            <person name="Bruemmer F."/>
            <person name="Labrenz M."/>
            <person name="Spormann A.M."/>
            <person name="Op den Camp H."/>
            <person name="Overmann J."/>
            <person name="Amann R."/>
            <person name="Jetten M.S.M."/>
            <person name="Mascher T."/>
            <person name="Medema M.H."/>
            <person name="Devos D.P."/>
            <person name="Kaster A.-K."/>
            <person name="Ovreas L."/>
            <person name="Rohde M."/>
            <person name="Galperin M.Y."/>
            <person name="Jogler C."/>
        </authorList>
    </citation>
    <scope>NUCLEOTIDE SEQUENCE [LARGE SCALE GENOMIC DNA]</scope>
    <source>
        <strain evidence="3 4">V6</strain>
    </source>
</reference>
<gene>
    <name evidence="3" type="primary">xcpT_31</name>
    <name evidence="3" type="ORF">V6x_26740</name>
</gene>
<dbReference type="Gene3D" id="3.30.700.10">
    <property type="entry name" value="Glycoprotein, Type 4 Pilin"/>
    <property type="match status" value="1"/>
</dbReference>
<feature type="domain" description="DUF1559" evidence="2">
    <location>
        <begin position="35"/>
        <end position="287"/>
    </location>
</feature>
<evidence type="ECO:0000256" key="1">
    <source>
        <dbReference type="SAM" id="Phobius"/>
    </source>
</evidence>
<dbReference type="AlphaFoldDB" id="A0A517WCI5"/>
<dbReference type="Pfam" id="PF07596">
    <property type="entry name" value="SBP_bac_10"/>
    <property type="match status" value="1"/>
</dbReference>
<dbReference type="RefSeq" id="WP_145040397.1">
    <property type="nucleotide sequence ID" value="NZ_CP036347.1"/>
</dbReference>
<accession>A0A517WCI5</accession>
<dbReference type="PANTHER" id="PTHR30093">
    <property type="entry name" value="GENERAL SECRETION PATHWAY PROTEIN G"/>
    <property type="match status" value="1"/>
</dbReference>
<feature type="transmembrane region" description="Helical" evidence="1">
    <location>
        <begin position="12"/>
        <end position="34"/>
    </location>
</feature>
<evidence type="ECO:0000259" key="2">
    <source>
        <dbReference type="Pfam" id="PF07596"/>
    </source>
</evidence>
<dbReference type="Pfam" id="PF07963">
    <property type="entry name" value="N_methyl"/>
    <property type="match status" value="1"/>
</dbReference>
<evidence type="ECO:0000313" key="4">
    <source>
        <dbReference type="Proteomes" id="UP000320722"/>
    </source>
</evidence>
<dbReference type="EMBL" id="CP036347">
    <property type="protein sequence ID" value="QDU02965.1"/>
    <property type="molecule type" value="Genomic_DNA"/>
</dbReference>
<keyword evidence="1" id="KW-0472">Membrane</keyword>
<name>A0A517WCI5_9PLAN</name>
<proteinExistence type="predicted"/>
<dbReference type="SUPFAM" id="SSF54523">
    <property type="entry name" value="Pili subunits"/>
    <property type="match status" value="1"/>
</dbReference>
<dbReference type="InterPro" id="IPR011453">
    <property type="entry name" value="DUF1559"/>
</dbReference>
<dbReference type="NCBIfam" id="TIGR02532">
    <property type="entry name" value="IV_pilin_GFxxxE"/>
    <property type="match status" value="1"/>
</dbReference>
<dbReference type="PANTHER" id="PTHR30093:SF2">
    <property type="entry name" value="TYPE II SECRETION SYSTEM PROTEIN H"/>
    <property type="match status" value="1"/>
</dbReference>
<dbReference type="InterPro" id="IPR045584">
    <property type="entry name" value="Pilin-like"/>
</dbReference>
<evidence type="ECO:0000313" key="3">
    <source>
        <dbReference type="EMBL" id="QDU02965.1"/>
    </source>
</evidence>
<keyword evidence="1" id="KW-0812">Transmembrane</keyword>
<protein>
    <submittedName>
        <fullName evidence="3">Type II secretion system protein G</fullName>
    </submittedName>
</protein>